<dbReference type="SUPFAM" id="SSF101960">
    <property type="entry name" value="Stabilizer of iron transporter SufD"/>
    <property type="match status" value="1"/>
</dbReference>
<name>A0A6G7VC99_9GAMM</name>
<dbReference type="InterPro" id="IPR037284">
    <property type="entry name" value="SUF_FeS_clus_asmbl_SufBD_sf"/>
</dbReference>
<dbReference type="KEGG" id="cjap:GWK36_05235"/>
<comment type="similarity">
    <text evidence="1">Belongs to the iron-sulfur cluster assembly SufBD family.</text>
</comment>
<dbReference type="NCBIfam" id="TIGR01981">
    <property type="entry name" value="sufD"/>
    <property type="match status" value="1"/>
</dbReference>
<reference evidence="5" key="1">
    <citation type="submission" date="2020-01" db="EMBL/GenBank/DDBJ databases">
        <title>Caldichromatium gen. nov., sp. nov., a thermophilic purple sulfur bacterium member of the family Chromatiaceae isolated from Nakabusa hot spring, Japan.</title>
        <authorList>
            <person name="Saini M.K."/>
            <person name="Hanada S."/>
            <person name="Tank M."/>
        </authorList>
    </citation>
    <scope>NUCLEOTIDE SEQUENCE [LARGE SCALE GENOMIC DNA]</scope>
    <source>
        <strain evidence="5">No.7</strain>
    </source>
</reference>
<dbReference type="Pfam" id="PF01458">
    <property type="entry name" value="SUFBD_core"/>
    <property type="match status" value="1"/>
</dbReference>
<protein>
    <submittedName>
        <fullName evidence="4">Fe-S cluster assembly protein SufD</fullName>
    </submittedName>
</protein>
<sequence length="431" mass="46709">MNALLDGGLERWLGPADGDAPDWWVARRRRALVSLEGRPLPHAKDEAWRYTSLKTLLEQGFAAVPTPADLPEAAIDACLIPGLDSHRLILVDGCLNPALSSPTPLPAGIQIYSLRGWLAKDPDALRAWPRAVGDGDEAFFTLLNEAALTDGLAIRLGPGIVLDQPIEIIHISSGDPELRVVQPRILVHLEAGAQAALIERYIGLGDGPSCTNAVIEVSLARDALLRHERIQTEAPAAFHLSGLYLVQAEVSRYQGINIGLGGRWARTELNARLQGRGAECLLWGLYLAGTGQLLDYHLDIAHQAPACRSLEHFKGILDGQGRAVFDGRVLVARAAQQSDAAMTNRNLMLSEQAEVDAKPQLEINADDVQCSHGTTVGQIEPELLFYLRARGIEAQLARRMLCLGFAGEIIDQFADESLRGSLTAAIDRRLG</sequence>
<dbReference type="PANTHER" id="PTHR43575">
    <property type="entry name" value="PROTEIN ABCI7, CHLOROPLASTIC"/>
    <property type="match status" value="1"/>
</dbReference>
<dbReference type="InterPro" id="IPR000825">
    <property type="entry name" value="SUF_FeS_clus_asmbl_SufBD_core"/>
</dbReference>
<dbReference type="Pfam" id="PF19295">
    <property type="entry name" value="SufBD_N"/>
    <property type="match status" value="1"/>
</dbReference>
<dbReference type="Proteomes" id="UP000502699">
    <property type="component" value="Chromosome"/>
</dbReference>
<evidence type="ECO:0000256" key="1">
    <source>
        <dbReference type="ARBA" id="ARBA00043967"/>
    </source>
</evidence>
<dbReference type="AlphaFoldDB" id="A0A6G7VC99"/>
<dbReference type="PANTHER" id="PTHR43575:SF1">
    <property type="entry name" value="PROTEIN ABCI7, CHLOROPLASTIC"/>
    <property type="match status" value="1"/>
</dbReference>
<keyword evidence="5" id="KW-1185">Reference proteome</keyword>
<gene>
    <name evidence="4" type="primary">sufD</name>
    <name evidence="4" type="ORF">GWK36_05235</name>
</gene>
<dbReference type="RefSeq" id="WP_166270245.1">
    <property type="nucleotide sequence ID" value="NZ_CP048029.1"/>
</dbReference>
<dbReference type="InterPro" id="IPR055346">
    <property type="entry name" value="Fe-S_cluster_assembly_SufBD"/>
</dbReference>
<feature type="domain" description="SUF system FeS cluster assembly SufBD N-terminal" evidence="3">
    <location>
        <begin position="26"/>
        <end position="168"/>
    </location>
</feature>
<evidence type="ECO:0000259" key="2">
    <source>
        <dbReference type="Pfam" id="PF01458"/>
    </source>
</evidence>
<evidence type="ECO:0000313" key="4">
    <source>
        <dbReference type="EMBL" id="QIK37478.1"/>
    </source>
</evidence>
<dbReference type="GO" id="GO:0016226">
    <property type="term" value="P:iron-sulfur cluster assembly"/>
    <property type="evidence" value="ECO:0007669"/>
    <property type="project" value="InterPro"/>
</dbReference>
<dbReference type="InterPro" id="IPR011542">
    <property type="entry name" value="SUF_FeS_clus_asmbl_SufD"/>
</dbReference>
<evidence type="ECO:0000259" key="3">
    <source>
        <dbReference type="Pfam" id="PF19295"/>
    </source>
</evidence>
<organism evidence="4 5">
    <name type="scientific">Caldichromatium japonicum</name>
    <dbReference type="NCBI Taxonomy" id="2699430"/>
    <lineage>
        <taxon>Bacteria</taxon>
        <taxon>Pseudomonadati</taxon>
        <taxon>Pseudomonadota</taxon>
        <taxon>Gammaproteobacteria</taxon>
        <taxon>Chromatiales</taxon>
        <taxon>Chromatiaceae</taxon>
        <taxon>Caldichromatium</taxon>
    </lineage>
</organism>
<proteinExistence type="inferred from homology"/>
<evidence type="ECO:0000313" key="5">
    <source>
        <dbReference type="Proteomes" id="UP000502699"/>
    </source>
</evidence>
<feature type="domain" description="SUF system FeS cluster assembly SufBD core" evidence="2">
    <location>
        <begin position="179"/>
        <end position="405"/>
    </location>
</feature>
<dbReference type="InterPro" id="IPR045595">
    <property type="entry name" value="SufBD_N"/>
</dbReference>
<accession>A0A6G7VC99</accession>
<dbReference type="EMBL" id="CP048029">
    <property type="protein sequence ID" value="QIK37478.1"/>
    <property type="molecule type" value="Genomic_DNA"/>
</dbReference>